<evidence type="ECO:0000256" key="16">
    <source>
        <dbReference type="ARBA" id="ARBA00050042"/>
    </source>
</evidence>
<feature type="region of interest" description="Disordered" evidence="18">
    <location>
        <begin position="1"/>
        <end position="142"/>
    </location>
</feature>
<feature type="region of interest" description="Disordered" evidence="18">
    <location>
        <begin position="171"/>
        <end position="222"/>
    </location>
</feature>
<evidence type="ECO:0000256" key="7">
    <source>
        <dbReference type="ARBA" id="ARBA00022806"/>
    </source>
</evidence>
<dbReference type="FunFam" id="3.40.50.300:FF:000584">
    <property type="entry name" value="probable ATP-dependent RNA helicase DDX46"/>
    <property type="match status" value="1"/>
</dbReference>
<dbReference type="PROSITE" id="PS51195">
    <property type="entry name" value="Q_MOTIF"/>
    <property type="match status" value="1"/>
</dbReference>
<dbReference type="PROSITE" id="PS00039">
    <property type="entry name" value="DEAD_ATP_HELICASE"/>
    <property type="match status" value="1"/>
</dbReference>
<keyword evidence="8" id="KW-0067">ATP-binding</keyword>
<evidence type="ECO:0000256" key="15">
    <source>
        <dbReference type="ARBA" id="ARBA00050029"/>
    </source>
</evidence>
<keyword evidence="5" id="KW-0547">Nucleotide-binding</keyword>
<evidence type="ECO:0000313" key="23">
    <source>
        <dbReference type="Proteomes" id="UP000594454"/>
    </source>
</evidence>
<feature type="compositionally biased region" description="Basic residues" evidence="18">
    <location>
        <begin position="47"/>
        <end position="64"/>
    </location>
</feature>
<evidence type="ECO:0000259" key="19">
    <source>
        <dbReference type="PROSITE" id="PS51192"/>
    </source>
</evidence>
<dbReference type="PROSITE" id="PS51194">
    <property type="entry name" value="HELICASE_CTER"/>
    <property type="match status" value="1"/>
</dbReference>
<evidence type="ECO:0000256" key="12">
    <source>
        <dbReference type="ARBA" id="ARBA00038511"/>
    </source>
</evidence>
<dbReference type="GO" id="GO:0000398">
    <property type="term" value="P:mRNA splicing, via spliceosome"/>
    <property type="evidence" value="ECO:0007669"/>
    <property type="project" value="UniProtKB-ARBA"/>
</dbReference>
<dbReference type="CDD" id="cd17953">
    <property type="entry name" value="DEADc_DDX46"/>
    <property type="match status" value="1"/>
</dbReference>
<dbReference type="InterPro" id="IPR027417">
    <property type="entry name" value="P-loop_NTPase"/>
</dbReference>
<comment type="function">
    <text evidence="14">Component of the 17S U2 SnRNP complex of the spliceosome, a large ribonucleoprotein complex that removes introns from transcribed pre-mRNAs. The 17S U2 SnRNP complex (1) directly participates in early spliceosome assembly and (2) mediates recognition of the intron branch site during pre-mRNA splicing by promoting the selection of the pre-mRNA branch-site adenosine, the nucleophile for the first step of splicing. Within the 17S U2 SnRNP complex, DDX46 plays essential roles during assembly of pre-spliceosome and proofreading of the branch site.</text>
</comment>
<dbReference type="GO" id="GO:0005681">
    <property type="term" value="C:spliceosomal complex"/>
    <property type="evidence" value="ECO:0007669"/>
    <property type="project" value="UniProtKB-KW"/>
</dbReference>
<dbReference type="Proteomes" id="UP000594454">
    <property type="component" value="Chromosome 2"/>
</dbReference>
<evidence type="ECO:0000313" key="22">
    <source>
        <dbReference type="EMBL" id="CAD7081068.1"/>
    </source>
</evidence>
<evidence type="ECO:0000256" key="1">
    <source>
        <dbReference type="ARBA" id="ARBA00004324"/>
    </source>
</evidence>
<keyword evidence="11" id="KW-0539">Nucleus</keyword>
<comment type="similarity">
    <text evidence="12">Belongs to the DEAD box helicase family. DDX46/PRP5 subfamily.</text>
</comment>
<proteinExistence type="inferred from homology"/>
<evidence type="ECO:0000256" key="5">
    <source>
        <dbReference type="ARBA" id="ARBA00022741"/>
    </source>
</evidence>
<dbReference type="InterPro" id="IPR011545">
    <property type="entry name" value="DEAD/DEAH_box_helicase_dom"/>
</dbReference>
<protein>
    <recommendedName>
        <fullName evidence="15">Probable ATP-dependent RNA helicase DDX46</fullName>
        <ecNumber evidence="2">3.6.4.13</ecNumber>
    </recommendedName>
    <alternativeName>
        <fullName evidence="16">DEAD box protein 46</fullName>
    </alternativeName>
</protein>
<dbReference type="GO" id="GO:0003724">
    <property type="term" value="F:RNA helicase activity"/>
    <property type="evidence" value="ECO:0007669"/>
    <property type="project" value="UniProtKB-EC"/>
</dbReference>
<feature type="domain" description="Helicase ATP-binding" evidence="19">
    <location>
        <begin position="390"/>
        <end position="568"/>
    </location>
</feature>
<dbReference type="CDD" id="cd18787">
    <property type="entry name" value="SF2_C_DEAD"/>
    <property type="match status" value="1"/>
</dbReference>
<feature type="domain" description="Helicase C-terminal" evidence="20">
    <location>
        <begin position="579"/>
        <end position="740"/>
    </location>
</feature>
<feature type="compositionally biased region" description="Basic and acidic residues" evidence="18">
    <location>
        <begin position="199"/>
        <end position="209"/>
    </location>
</feature>
<evidence type="ECO:0000256" key="8">
    <source>
        <dbReference type="ARBA" id="ARBA00022840"/>
    </source>
</evidence>
<keyword evidence="4" id="KW-0747">Spliceosome</keyword>
<dbReference type="FunCoup" id="A0A7R8UI71">
    <property type="interactions" value="2492"/>
</dbReference>
<dbReference type="PANTHER" id="PTHR47958">
    <property type="entry name" value="ATP-DEPENDENT RNA HELICASE DBP3"/>
    <property type="match status" value="1"/>
</dbReference>
<keyword evidence="9" id="KW-0175">Coiled coil</keyword>
<evidence type="ECO:0000256" key="11">
    <source>
        <dbReference type="ARBA" id="ARBA00023242"/>
    </source>
</evidence>
<dbReference type="OMA" id="QLPMKKW"/>
<dbReference type="PROSITE" id="PS51192">
    <property type="entry name" value="HELICASE_ATP_BIND_1"/>
    <property type="match status" value="1"/>
</dbReference>
<name>A0A7R8UI71_HERIL</name>
<evidence type="ECO:0000256" key="13">
    <source>
        <dbReference type="ARBA" id="ARBA00047984"/>
    </source>
</evidence>
<dbReference type="SUPFAM" id="SSF52540">
    <property type="entry name" value="P-loop containing nucleoside triphosphate hydrolases"/>
    <property type="match status" value="2"/>
</dbReference>
<feature type="domain" description="DEAD-box RNA helicase Q" evidence="21">
    <location>
        <begin position="359"/>
        <end position="387"/>
    </location>
</feature>
<dbReference type="InterPro" id="IPR056149">
    <property type="entry name" value="PRP5/DDX46/KHDC4_KH"/>
</dbReference>
<dbReference type="SMART" id="SM00490">
    <property type="entry name" value="HELICc"/>
    <property type="match status" value="1"/>
</dbReference>
<evidence type="ECO:0000256" key="4">
    <source>
        <dbReference type="ARBA" id="ARBA00022728"/>
    </source>
</evidence>
<evidence type="ECO:0000256" key="3">
    <source>
        <dbReference type="ARBA" id="ARBA00022664"/>
    </source>
</evidence>
<dbReference type="Pfam" id="PF00271">
    <property type="entry name" value="Helicase_C"/>
    <property type="match status" value="1"/>
</dbReference>
<dbReference type="InterPro" id="IPR014014">
    <property type="entry name" value="RNA_helicase_DEAD_Q_motif"/>
</dbReference>
<keyword evidence="10" id="KW-0508">mRNA splicing</keyword>
<dbReference type="OrthoDB" id="196131at2759"/>
<evidence type="ECO:0000256" key="18">
    <source>
        <dbReference type="SAM" id="MobiDB-lite"/>
    </source>
</evidence>
<evidence type="ECO:0000256" key="17">
    <source>
        <dbReference type="PROSITE-ProRule" id="PRU00552"/>
    </source>
</evidence>
<comment type="subcellular location">
    <subcellularLocation>
        <location evidence="1">Nucleus speckle</location>
    </subcellularLocation>
</comment>
<dbReference type="AlphaFoldDB" id="A0A7R8UI71"/>
<evidence type="ECO:0000259" key="21">
    <source>
        <dbReference type="PROSITE" id="PS51195"/>
    </source>
</evidence>
<dbReference type="EMBL" id="LR899010">
    <property type="protein sequence ID" value="CAD7081068.1"/>
    <property type="molecule type" value="Genomic_DNA"/>
</dbReference>
<dbReference type="GO" id="GO:0010468">
    <property type="term" value="P:regulation of gene expression"/>
    <property type="evidence" value="ECO:0007669"/>
    <property type="project" value="UniProtKB-ARBA"/>
</dbReference>
<dbReference type="InterPro" id="IPR001650">
    <property type="entry name" value="Helicase_C-like"/>
</dbReference>
<dbReference type="InParanoid" id="A0A7R8UI71"/>
<dbReference type="EC" id="3.6.4.13" evidence="2"/>
<evidence type="ECO:0000256" key="9">
    <source>
        <dbReference type="ARBA" id="ARBA00023054"/>
    </source>
</evidence>
<keyword evidence="7" id="KW-0347">Helicase</keyword>
<dbReference type="Pfam" id="PF00270">
    <property type="entry name" value="DEAD"/>
    <property type="match status" value="1"/>
</dbReference>
<keyword evidence="6" id="KW-0378">Hydrolase</keyword>
<dbReference type="InterPro" id="IPR014001">
    <property type="entry name" value="Helicase_ATP-bd"/>
</dbReference>
<sequence length="1058" mass="119170">MKPSRSIANGRDRDRERRRSRSRSTSMDRERKRLRRSRSRGREDNRRIRRRSRTPSPRMRRRSRSPVYPRDRKHRRSRSRGEREERLERDRDIDRHRERDARREKSRSREKEDIKEKPAPERIKEEIKTEPEPEPVIDKEEEQKRLELEMIKRRERIERWRAERKLKELENSKKEIKTIAIPAAKKWSLENDSEDEEDSKDKKQDNGDDKVEEEEIDPLDAFMQEVDKEVRKVNKISKPATAAPGAAQNSGGVMIVTGVAKKMTTKSKGELIEQNQDGLEYSSEEEFEDIKDAAASLANKHRKELAKIDHSGVDYAPFRKNFYVEVPEIARLTQQEVDKYKEELEGIQVKGKGCPKPIKTWAQCGVSKKELEVLKKLGFEKPTPIQCQAIPAIMSGRDLIGIAKTGSGKTLAFILPMFRHILDQPPLEDGDGPISIIMTPTRELCMQIGKDIRKFSKSLNLRAVCVYGGTGISEQIAELKRGAEIIVCTPGRMIDMLAANSGRVTNLRRVTYIVLDEADRMFDMGFEPQVMRIIDNIRPDRQTVMFSATFPRQMEALARRILKKPIEVQVGGRSVVCKDVEQHVAILEDEAKFFKLLELLGHYQEHGSIIVFVDKQENADILLKDLMKASYPCMSLHGGIDQFDRDSTMLDFKSGKVRLLIATSVAARGLDVKDLILVINYDCPNHYEDYVHRCGRTGRAGRKGFAWTFLTADQGRYAGDIIRALELSGGKVPDDLQNLWDTYKATQEAEGKKVHTGGGFSGKGFKFDEQEANAVKESKKLQKAALGLADSDDEEDIENDIDQQIENMFAAKRNVKEAAVVPANGAAPSTAVVSGTATTTTTTATTNPASLLDPAVLAAAGVAPAAPGTPPGPISTDKLELARRLASRINVAKNLGYEAKGATQQAAEAILKGAGSQPLITARTVAEQLAAKLNNKLNYQPKEDEEGLLPGQQNLFTKYEEELEINDFPQQARWKVTSKEALAQISEYSEAGLTVRGTYVPPGKNPPEGERKLYLAIESCSELSVQKAKREITRLIKEELLKLSSAHHVFNKGRYKVL</sequence>
<keyword evidence="3" id="KW-0507">mRNA processing</keyword>
<evidence type="ECO:0000256" key="2">
    <source>
        <dbReference type="ARBA" id="ARBA00012552"/>
    </source>
</evidence>
<gene>
    <name evidence="22" type="ORF">HERILL_LOCUS4193</name>
</gene>
<evidence type="ECO:0000256" key="6">
    <source>
        <dbReference type="ARBA" id="ARBA00022801"/>
    </source>
</evidence>
<evidence type="ECO:0000259" key="20">
    <source>
        <dbReference type="PROSITE" id="PS51194"/>
    </source>
</evidence>
<organism evidence="22 23">
    <name type="scientific">Hermetia illucens</name>
    <name type="common">Black soldier fly</name>
    <dbReference type="NCBI Taxonomy" id="343691"/>
    <lineage>
        <taxon>Eukaryota</taxon>
        <taxon>Metazoa</taxon>
        <taxon>Ecdysozoa</taxon>
        <taxon>Arthropoda</taxon>
        <taxon>Hexapoda</taxon>
        <taxon>Insecta</taxon>
        <taxon>Pterygota</taxon>
        <taxon>Neoptera</taxon>
        <taxon>Endopterygota</taxon>
        <taxon>Diptera</taxon>
        <taxon>Brachycera</taxon>
        <taxon>Stratiomyomorpha</taxon>
        <taxon>Stratiomyidae</taxon>
        <taxon>Hermetiinae</taxon>
        <taxon>Hermetia</taxon>
    </lineage>
</organism>
<feature type="short sequence motif" description="Q motif" evidence="17">
    <location>
        <begin position="359"/>
        <end position="387"/>
    </location>
</feature>
<evidence type="ECO:0000256" key="14">
    <source>
        <dbReference type="ARBA" id="ARBA00049949"/>
    </source>
</evidence>
<accession>A0A7R8UI71</accession>
<dbReference type="CDD" id="cd22473">
    <property type="entry name" value="KH-I_DDX46"/>
    <property type="match status" value="1"/>
</dbReference>
<dbReference type="Gene3D" id="3.40.50.300">
    <property type="entry name" value="P-loop containing nucleotide triphosphate hydrolases"/>
    <property type="match status" value="2"/>
</dbReference>
<feature type="compositionally biased region" description="Basic and acidic residues" evidence="18">
    <location>
        <begin position="79"/>
        <end position="142"/>
    </location>
</feature>
<dbReference type="GO" id="GO:0016787">
    <property type="term" value="F:hydrolase activity"/>
    <property type="evidence" value="ECO:0007669"/>
    <property type="project" value="UniProtKB-KW"/>
</dbReference>
<dbReference type="FunFam" id="3.40.50.300:FF:000079">
    <property type="entry name" value="probable ATP-dependent RNA helicase DDX17"/>
    <property type="match status" value="1"/>
</dbReference>
<evidence type="ECO:0000256" key="10">
    <source>
        <dbReference type="ARBA" id="ARBA00023187"/>
    </source>
</evidence>
<dbReference type="GO" id="GO:0005524">
    <property type="term" value="F:ATP binding"/>
    <property type="evidence" value="ECO:0007669"/>
    <property type="project" value="UniProtKB-KW"/>
</dbReference>
<dbReference type="GO" id="GO:0016607">
    <property type="term" value="C:nuclear speck"/>
    <property type="evidence" value="ECO:0007669"/>
    <property type="project" value="UniProtKB-SubCell"/>
</dbReference>
<dbReference type="GO" id="GO:0003676">
    <property type="term" value="F:nucleic acid binding"/>
    <property type="evidence" value="ECO:0007669"/>
    <property type="project" value="InterPro"/>
</dbReference>
<dbReference type="SMART" id="SM00487">
    <property type="entry name" value="DEXDc"/>
    <property type="match status" value="1"/>
</dbReference>
<keyword evidence="23" id="KW-1185">Reference proteome</keyword>
<dbReference type="InterPro" id="IPR000629">
    <property type="entry name" value="RNA-helicase_DEAD-box_CS"/>
</dbReference>
<comment type="catalytic activity">
    <reaction evidence="13">
        <text>ATP + H2O = ADP + phosphate + H(+)</text>
        <dbReference type="Rhea" id="RHEA:13065"/>
        <dbReference type="ChEBI" id="CHEBI:15377"/>
        <dbReference type="ChEBI" id="CHEBI:15378"/>
        <dbReference type="ChEBI" id="CHEBI:30616"/>
        <dbReference type="ChEBI" id="CHEBI:43474"/>
        <dbReference type="ChEBI" id="CHEBI:456216"/>
        <dbReference type="EC" id="3.6.4.13"/>
    </reaction>
</comment>
<dbReference type="Pfam" id="PF23469">
    <property type="entry name" value="KH_12"/>
    <property type="match status" value="1"/>
</dbReference>
<reference evidence="22 23" key="1">
    <citation type="submission" date="2020-11" db="EMBL/GenBank/DDBJ databases">
        <authorList>
            <person name="Wallbank WR R."/>
            <person name="Pardo Diaz C."/>
            <person name="Kozak K."/>
            <person name="Martin S."/>
            <person name="Jiggins C."/>
            <person name="Moest M."/>
            <person name="Warren A I."/>
            <person name="Generalovic N T."/>
            <person name="Byers J.R.P. K."/>
            <person name="Montejo-Kovacevich G."/>
            <person name="Yen C E."/>
        </authorList>
    </citation>
    <scope>NUCLEOTIDE SEQUENCE [LARGE SCALE GENOMIC DNA]</scope>
</reference>